<accession>A0AAN9Z098</accession>
<keyword evidence="6" id="KW-1185">Reference proteome</keyword>
<organism evidence="5 6">
    <name type="scientific">Gryllus longicercus</name>
    <dbReference type="NCBI Taxonomy" id="2509291"/>
    <lineage>
        <taxon>Eukaryota</taxon>
        <taxon>Metazoa</taxon>
        <taxon>Ecdysozoa</taxon>
        <taxon>Arthropoda</taxon>
        <taxon>Hexapoda</taxon>
        <taxon>Insecta</taxon>
        <taxon>Pterygota</taxon>
        <taxon>Neoptera</taxon>
        <taxon>Polyneoptera</taxon>
        <taxon>Orthoptera</taxon>
        <taxon>Ensifera</taxon>
        <taxon>Gryllidea</taxon>
        <taxon>Grylloidea</taxon>
        <taxon>Gryllidae</taxon>
        <taxon>Gryllinae</taxon>
        <taxon>Gryllus</taxon>
    </lineage>
</organism>
<dbReference type="SUPFAM" id="SSF53187">
    <property type="entry name" value="Zn-dependent exopeptidases"/>
    <property type="match status" value="1"/>
</dbReference>
<dbReference type="PANTHER" id="PTHR43270">
    <property type="entry name" value="BETA-ALA-HIS DIPEPTIDASE"/>
    <property type="match status" value="1"/>
</dbReference>
<dbReference type="Gene3D" id="3.40.630.10">
    <property type="entry name" value="Zn peptidases"/>
    <property type="match status" value="1"/>
</dbReference>
<name>A0AAN9Z098_9ORTH</name>
<gene>
    <name evidence="5" type="ORF">R5R35_013509</name>
</gene>
<evidence type="ECO:0000313" key="5">
    <source>
        <dbReference type="EMBL" id="KAK7790417.1"/>
    </source>
</evidence>
<keyword evidence="1" id="KW-0645">Protease</keyword>
<evidence type="ECO:0000313" key="6">
    <source>
        <dbReference type="Proteomes" id="UP001378592"/>
    </source>
</evidence>
<dbReference type="InterPro" id="IPR011650">
    <property type="entry name" value="Peptidase_M20_dimer"/>
</dbReference>
<dbReference type="Proteomes" id="UP001378592">
    <property type="component" value="Unassembled WGS sequence"/>
</dbReference>
<evidence type="ECO:0000256" key="1">
    <source>
        <dbReference type="ARBA" id="ARBA00022670"/>
    </source>
</evidence>
<reference evidence="5 6" key="1">
    <citation type="submission" date="2024-03" db="EMBL/GenBank/DDBJ databases">
        <title>The genome assembly and annotation of the cricket Gryllus longicercus Weissman &amp; Gray.</title>
        <authorList>
            <person name="Szrajer S."/>
            <person name="Gray D."/>
            <person name="Ylla G."/>
        </authorList>
    </citation>
    <scope>NUCLEOTIDE SEQUENCE [LARGE SCALE GENOMIC DNA]</scope>
    <source>
        <strain evidence="5">DAG 2021-001</strain>
        <tissue evidence="5">Whole body minus gut</tissue>
    </source>
</reference>
<dbReference type="Pfam" id="PF07687">
    <property type="entry name" value="M20_dimer"/>
    <property type="match status" value="1"/>
</dbReference>
<protein>
    <recommendedName>
        <fullName evidence="4">Peptidase M20 dimerisation domain-containing protein</fullName>
    </recommendedName>
</protein>
<dbReference type="InterPro" id="IPR051458">
    <property type="entry name" value="Cyt/Met_Dipeptidase"/>
</dbReference>
<keyword evidence="3" id="KW-0378">Hydrolase</keyword>
<evidence type="ECO:0000256" key="2">
    <source>
        <dbReference type="ARBA" id="ARBA00022723"/>
    </source>
</evidence>
<sequence length="373" mass="40703">MDRNGRGRCSTDPFRLTEYEGALWGRGASASKGPALCWLHVLEAFKQRGDEPPVNLRLIFDTAAEVGSPGLPSLLRERRRALLRDVEFVCATVGQRVGKRLCACHAARGLCYFHLTVAGAERDAHSGACGGVMHEPLGDLLFLLDSLHGKGGRIAVPELLEDVVQATADEETSYSRMELEMEDMRRHAGNANLLSGESKTRLLMQRWRMPTITLHGIEGAFSEPGGRPVIPRAVVGKFSVRLVPNQRCERVARGVRRHVAAAWQQRASPNSMTLHLTAAVEPWIESAGTKHFQASLRALKLVAPVVEPETGRLGGAVPGAPVLQALTGRSVVVLPLGGARDTARGHNEHITLFDYMQGHRIVAAYMQEIANMK</sequence>
<dbReference type="Gene3D" id="3.30.70.360">
    <property type="match status" value="1"/>
</dbReference>
<dbReference type="InterPro" id="IPR002933">
    <property type="entry name" value="Peptidase_M20"/>
</dbReference>
<dbReference type="GO" id="GO:0006508">
    <property type="term" value="P:proteolysis"/>
    <property type="evidence" value="ECO:0007669"/>
    <property type="project" value="UniProtKB-KW"/>
</dbReference>
<evidence type="ECO:0000259" key="4">
    <source>
        <dbReference type="Pfam" id="PF07687"/>
    </source>
</evidence>
<dbReference type="PANTHER" id="PTHR43270:SF4">
    <property type="entry name" value="CARNOSINE DIPEPTIDASE 2, ISOFORM A"/>
    <property type="match status" value="1"/>
</dbReference>
<comment type="caution">
    <text evidence="5">The sequence shown here is derived from an EMBL/GenBank/DDBJ whole genome shotgun (WGS) entry which is preliminary data.</text>
</comment>
<dbReference type="EMBL" id="JAZDUA010000628">
    <property type="protein sequence ID" value="KAK7790417.1"/>
    <property type="molecule type" value="Genomic_DNA"/>
</dbReference>
<dbReference type="GO" id="GO:0046872">
    <property type="term" value="F:metal ion binding"/>
    <property type="evidence" value="ECO:0007669"/>
    <property type="project" value="UniProtKB-KW"/>
</dbReference>
<dbReference type="Pfam" id="PF01546">
    <property type="entry name" value="Peptidase_M20"/>
    <property type="match status" value="1"/>
</dbReference>
<dbReference type="AlphaFoldDB" id="A0AAN9Z098"/>
<feature type="domain" description="Peptidase M20 dimerisation" evidence="4">
    <location>
        <begin position="106"/>
        <end position="261"/>
    </location>
</feature>
<dbReference type="GO" id="GO:0008233">
    <property type="term" value="F:peptidase activity"/>
    <property type="evidence" value="ECO:0007669"/>
    <property type="project" value="UniProtKB-KW"/>
</dbReference>
<proteinExistence type="predicted"/>
<keyword evidence="2" id="KW-0479">Metal-binding</keyword>
<evidence type="ECO:0000256" key="3">
    <source>
        <dbReference type="ARBA" id="ARBA00022801"/>
    </source>
</evidence>